<evidence type="ECO:0000313" key="2">
    <source>
        <dbReference type="Proteomes" id="UP001041814"/>
    </source>
</evidence>
<evidence type="ECO:0000313" key="1">
    <source>
        <dbReference type="EMBL" id="MBK1714267.1"/>
    </source>
</evidence>
<dbReference type="EMBL" id="NRRU01000061">
    <property type="protein sequence ID" value="MBK1714267.1"/>
    <property type="molecule type" value="Genomic_DNA"/>
</dbReference>
<sequence length="320" mass="33995">MTSPTVAIDAARYLGVARTQRVKDELAIVVTPKSFPPYLDDLAADWVSSVAVPAFRLLAQRRWPVAGFASIGTGTGLDALGGIEVFAPQLVGITDVDDEIVDSARANIIANVRDAASFRLLAGAGDLLSPLAAAAPRFDVIYENLPNVPSNGSAALAGERASSSFFGPRAEAVPAAVQSALLTLHYLALRQAHEFLQPGGVVLSMLGARVALHHFLEMSTAAGYQASFLSYGWKLQAEALEILSGHAEWQRRGLGPFRFYRLEPLQAAFAGLPPEQAAHQALEIEAGLLPHALDAEAALALHRQGVTIGHTYAVLHSQRP</sequence>
<gene>
    <name evidence="1" type="ORF">CKO43_15955</name>
</gene>
<dbReference type="CDD" id="cd02440">
    <property type="entry name" value="AdoMet_MTases"/>
    <property type="match status" value="1"/>
</dbReference>
<dbReference type="Gene3D" id="3.40.50.150">
    <property type="entry name" value="Vaccinia Virus protein VP39"/>
    <property type="match status" value="1"/>
</dbReference>
<reference evidence="1" key="1">
    <citation type="submission" date="2017-08" db="EMBL/GenBank/DDBJ databases">
        <authorList>
            <person name="Imhoff J.F."/>
            <person name="Rahn T."/>
            <person name="Kuenzel S."/>
            <person name="Neulinger S.C."/>
        </authorList>
    </citation>
    <scope>NUCLEOTIDE SEQUENCE</scope>
    <source>
        <strain evidence="1">IM 151</strain>
    </source>
</reference>
<proteinExistence type="predicted"/>
<name>A0ABS1DW70_RUBGE</name>
<organism evidence="1 2">
    <name type="scientific">Rubrivivax gelatinosus</name>
    <name type="common">Rhodocyclus gelatinosus</name>
    <name type="synonym">Rhodopseudomonas gelatinosa</name>
    <dbReference type="NCBI Taxonomy" id="28068"/>
    <lineage>
        <taxon>Bacteria</taxon>
        <taxon>Pseudomonadati</taxon>
        <taxon>Pseudomonadota</taxon>
        <taxon>Betaproteobacteria</taxon>
        <taxon>Burkholderiales</taxon>
        <taxon>Sphaerotilaceae</taxon>
        <taxon>Rubrivivax</taxon>
    </lineage>
</organism>
<dbReference type="SUPFAM" id="SSF53335">
    <property type="entry name" value="S-adenosyl-L-methionine-dependent methyltransferases"/>
    <property type="match status" value="1"/>
</dbReference>
<reference evidence="1" key="2">
    <citation type="journal article" date="2020" name="Microorganisms">
        <title>Osmotic Adaptation and Compatible Solute Biosynthesis of Phototrophic Bacteria as Revealed from Genome Analyses.</title>
        <authorList>
            <person name="Imhoff J.F."/>
            <person name="Rahn T."/>
            <person name="Kunzel S."/>
            <person name="Keller A."/>
            <person name="Neulinger S.C."/>
        </authorList>
    </citation>
    <scope>NUCLEOTIDE SEQUENCE</scope>
    <source>
        <strain evidence="1">IM 151</strain>
    </source>
</reference>
<dbReference type="InterPro" id="IPR029063">
    <property type="entry name" value="SAM-dependent_MTases_sf"/>
</dbReference>
<protein>
    <recommendedName>
        <fullName evidence="3">Class I SAM-dependent methyltransferase</fullName>
    </recommendedName>
</protein>
<accession>A0ABS1DW70</accession>
<dbReference type="Proteomes" id="UP001041814">
    <property type="component" value="Unassembled WGS sequence"/>
</dbReference>
<comment type="caution">
    <text evidence="1">The sequence shown here is derived from an EMBL/GenBank/DDBJ whole genome shotgun (WGS) entry which is preliminary data.</text>
</comment>
<keyword evidence="2" id="KW-1185">Reference proteome</keyword>
<dbReference type="RefSeq" id="WP_200379234.1">
    <property type="nucleotide sequence ID" value="NZ_NRRU01000061.1"/>
</dbReference>
<evidence type="ECO:0008006" key="3">
    <source>
        <dbReference type="Google" id="ProtNLM"/>
    </source>
</evidence>